<dbReference type="Proteomes" id="UP000789366">
    <property type="component" value="Unassembled WGS sequence"/>
</dbReference>
<gene>
    <name evidence="1" type="ORF">SPELUC_LOCUS10976</name>
</gene>
<dbReference type="EMBL" id="CAJVPW010021911">
    <property type="protein sequence ID" value="CAG8695284.1"/>
    <property type="molecule type" value="Genomic_DNA"/>
</dbReference>
<sequence>MNTVKSLKTNSVKTDELSNLITINSPKIVLDKNVSDDISNAIVQVVSIVQSWLNRDKYTKKEDFFELLYVKKLLEEGIPCIIRKPKGYGDGGIDIQGCYG</sequence>
<feature type="non-terminal residue" evidence="1">
    <location>
        <position position="100"/>
    </location>
</feature>
<evidence type="ECO:0000313" key="2">
    <source>
        <dbReference type="Proteomes" id="UP000789366"/>
    </source>
</evidence>
<comment type="caution">
    <text evidence="1">The sequence shown here is derived from an EMBL/GenBank/DDBJ whole genome shotgun (WGS) entry which is preliminary data.</text>
</comment>
<reference evidence="1" key="1">
    <citation type="submission" date="2021-06" db="EMBL/GenBank/DDBJ databases">
        <authorList>
            <person name="Kallberg Y."/>
            <person name="Tangrot J."/>
            <person name="Rosling A."/>
        </authorList>
    </citation>
    <scope>NUCLEOTIDE SEQUENCE</scope>
    <source>
        <strain evidence="1">28 12/20/2015</strain>
    </source>
</reference>
<accession>A0ACA9PCC4</accession>
<organism evidence="1 2">
    <name type="scientific">Cetraspora pellucida</name>
    <dbReference type="NCBI Taxonomy" id="1433469"/>
    <lineage>
        <taxon>Eukaryota</taxon>
        <taxon>Fungi</taxon>
        <taxon>Fungi incertae sedis</taxon>
        <taxon>Mucoromycota</taxon>
        <taxon>Glomeromycotina</taxon>
        <taxon>Glomeromycetes</taxon>
        <taxon>Diversisporales</taxon>
        <taxon>Gigasporaceae</taxon>
        <taxon>Cetraspora</taxon>
    </lineage>
</organism>
<keyword evidence="2" id="KW-1185">Reference proteome</keyword>
<name>A0ACA9PCC4_9GLOM</name>
<evidence type="ECO:0000313" key="1">
    <source>
        <dbReference type="EMBL" id="CAG8695284.1"/>
    </source>
</evidence>
<proteinExistence type="predicted"/>
<protein>
    <submittedName>
        <fullName evidence="1">5918_t:CDS:1</fullName>
    </submittedName>
</protein>